<dbReference type="Gene3D" id="1.10.400.10">
    <property type="entry name" value="GI Alpha 1, domain 2-like"/>
    <property type="match status" value="1"/>
</dbReference>
<keyword evidence="2 7" id="KW-0479">Metal-binding</keyword>
<dbReference type="InterPro" id="IPR027417">
    <property type="entry name" value="P-loop_NTPase"/>
</dbReference>
<reference evidence="9" key="1">
    <citation type="submission" date="2025-08" db="UniProtKB">
        <authorList>
            <consortium name="RefSeq"/>
        </authorList>
    </citation>
    <scope>IDENTIFICATION</scope>
    <source>
        <strain evidence="9">J_2021</strain>
        <tissue evidence="9">Erythrocytes</tissue>
    </source>
</reference>
<keyword evidence="3 6" id="KW-0547">Nucleotide-binding</keyword>
<feature type="binding site" evidence="6">
    <location>
        <begin position="183"/>
        <end position="189"/>
    </location>
    <ligand>
        <name>GTP</name>
        <dbReference type="ChEBI" id="CHEBI:37565"/>
    </ligand>
</feature>
<feature type="binding site" evidence="6">
    <location>
        <begin position="52"/>
        <end position="57"/>
    </location>
    <ligand>
        <name>GTP</name>
        <dbReference type="ChEBI" id="CHEBI:37565"/>
    </ligand>
</feature>
<dbReference type="SUPFAM" id="SSF47895">
    <property type="entry name" value="Transducin (alpha subunit), insertion domain"/>
    <property type="match status" value="1"/>
</dbReference>
<dbReference type="PANTHER" id="PTHR10218:SF217">
    <property type="entry name" value="GUANINE NUCLEOTIDE-BINDING PROTEIN SUBUNIT ALPHA-15"/>
    <property type="match status" value="1"/>
</dbReference>
<dbReference type="Pfam" id="PF00503">
    <property type="entry name" value="G-alpha"/>
    <property type="match status" value="1"/>
</dbReference>
<dbReference type="PaxDb" id="8355-A0A1L8HNI9"/>
<dbReference type="CDD" id="cd00066">
    <property type="entry name" value="G-alpha"/>
    <property type="match status" value="1"/>
</dbReference>
<feature type="binding site" evidence="7">
    <location>
        <position position="189"/>
    </location>
    <ligand>
        <name>Mg(2+)</name>
        <dbReference type="ChEBI" id="CHEBI:18420"/>
    </ligand>
</feature>
<dbReference type="AlphaFoldDB" id="A0A1L8HNI9"/>
<keyword evidence="5" id="KW-0807">Transducer</keyword>
<dbReference type="KEGG" id="xla:108706887"/>
<dbReference type="GO" id="GO:0001664">
    <property type="term" value="F:G protein-coupled receptor binding"/>
    <property type="evidence" value="ECO:0000318"/>
    <property type="project" value="GO_Central"/>
</dbReference>
<dbReference type="OrthoDB" id="5817230at2759"/>
<dbReference type="OMA" id="LEENCHD"/>
<evidence type="ECO:0000313" key="10">
    <source>
        <dbReference type="Xenbase" id="XB-GENE-17342104"/>
    </source>
</evidence>
<dbReference type="GO" id="GO:0005834">
    <property type="term" value="C:heterotrimeric G-protein complex"/>
    <property type="evidence" value="ECO:0000318"/>
    <property type="project" value="GO_Central"/>
</dbReference>
<evidence type="ECO:0000256" key="4">
    <source>
        <dbReference type="ARBA" id="ARBA00023134"/>
    </source>
</evidence>
<proteinExistence type="inferred from homology"/>
<dbReference type="Gene3D" id="3.40.50.300">
    <property type="entry name" value="P-loop containing nucleotide triphosphate hydrolases"/>
    <property type="match status" value="1"/>
</dbReference>
<dbReference type="CTD" id="108706887"/>
<feature type="binding site" evidence="6">
    <location>
        <begin position="277"/>
        <end position="280"/>
    </location>
    <ligand>
        <name>GTP</name>
        <dbReference type="ChEBI" id="CHEBI:37565"/>
    </ligand>
</feature>
<dbReference type="FunFam" id="3.40.50.300:FF:000985">
    <property type="entry name" value="Guanine nucleotide-binding protein subunit alpha-15"/>
    <property type="match status" value="1"/>
</dbReference>
<keyword evidence="7" id="KW-0460">Magnesium</keyword>
<feature type="binding site" evidence="6">
    <location>
        <position position="345"/>
    </location>
    <ligand>
        <name>GTP</name>
        <dbReference type="ChEBI" id="CHEBI:37565"/>
    </ligand>
</feature>
<evidence type="ECO:0000256" key="3">
    <source>
        <dbReference type="ARBA" id="ARBA00022741"/>
    </source>
</evidence>
<dbReference type="GO" id="GO:0005525">
    <property type="term" value="F:GTP binding"/>
    <property type="evidence" value="ECO:0007669"/>
    <property type="project" value="UniProtKB-KW"/>
</dbReference>
<dbReference type="GO" id="GO:0046872">
    <property type="term" value="F:metal ion binding"/>
    <property type="evidence" value="ECO:0007669"/>
    <property type="project" value="UniProtKB-KW"/>
</dbReference>
<sequence>MPWWCCCCFFPPYLSEEDITALTVNREIERILKLQKEISRGEIKLLLLGTGESGKSTFIKQMRIIHGTGFSEQERKFYARFVHQNIVTCAQSLVGAMETLQVPYTIENNQLNGRIIRELDAFRIQKIEEPHVKAISKLWSDTGIQRCYERRREFQLLDSTNYYLSNLERLTQDGYQPTDEDILRIRMPTTGINEYSFSVENMNLRMVDVGGQKSERRKWIHSFENVSALIYLASLSEYDQRLEENCHDNRMKESLALFRNILELPWFRETPIILFLNKTDLLEEKIVFSDLADNFPRFKGPRCDAEAAKQFILDNYREIFKKIRKQDASGKDDPKNKVYHHFTCATDTDNIRKVFNNVKEAVLVKYLVDFGIL</sequence>
<dbReference type="SUPFAM" id="SSF52540">
    <property type="entry name" value="P-loop containing nucleoside triphosphate hydrolases"/>
    <property type="match status" value="1"/>
</dbReference>
<gene>
    <name evidence="10" type="primary">gna15.S</name>
    <name evidence="9" type="synonym">LOC108706887</name>
</gene>
<evidence type="ECO:0000256" key="5">
    <source>
        <dbReference type="ARBA" id="ARBA00023224"/>
    </source>
</evidence>
<dbReference type="GO" id="GO:0005737">
    <property type="term" value="C:cytoplasm"/>
    <property type="evidence" value="ECO:0000318"/>
    <property type="project" value="GO_Central"/>
</dbReference>
<dbReference type="STRING" id="8355.A0A1L8HNI9"/>
<dbReference type="SMART" id="SM00275">
    <property type="entry name" value="G_alpha"/>
    <property type="match status" value="1"/>
</dbReference>
<dbReference type="GO" id="GO:0007188">
    <property type="term" value="P:adenylate cyclase-modulating G protein-coupled receptor signaling pathway"/>
    <property type="evidence" value="ECO:0000318"/>
    <property type="project" value="GO_Central"/>
</dbReference>
<organism evidence="8 9">
    <name type="scientific">Xenopus laevis</name>
    <name type="common">African clawed frog</name>
    <dbReference type="NCBI Taxonomy" id="8355"/>
    <lineage>
        <taxon>Eukaryota</taxon>
        <taxon>Metazoa</taxon>
        <taxon>Chordata</taxon>
        <taxon>Craniata</taxon>
        <taxon>Vertebrata</taxon>
        <taxon>Euteleostomi</taxon>
        <taxon>Amphibia</taxon>
        <taxon>Batrachia</taxon>
        <taxon>Anura</taxon>
        <taxon>Pipoidea</taxon>
        <taxon>Pipidae</taxon>
        <taxon>Xenopodinae</taxon>
        <taxon>Xenopus</taxon>
        <taxon>Xenopus</taxon>
    </lineage>
</organism>
<feature type="binding site" evidence="7">
    <location>
        <position position="56"/>
    </location>
    <ligand>
        <name>Mg(2+)</name>
        <dbReference type="ChEBI" id="CHEBI:18420"/>
    </ligand>
</feature>
<comment type="similarity">
    <text evidence="1">Belongs to the G-alpha family. G(q) subfamily.</text>
</comment>
<evidence type="ECO:0000313" key="8">
    <source>
        <dbReference type="Proteomes" id="UP000186698"/>
    </source>
</evidence>
<feature type="binding site" evidence="6">
    <location>
        <begin position="158"/>
        <end position="159"/>
    </location>
    <ligand>
        <name>GTP</name>
        <dbReference type="ChEBI" id="CHEBI:37565"/>
    </ligand>
</feature>
<dbReference type="GO" id="GO:0003924">
    <property type="term" value="F:GTPase activity"/>
    <property type="evidence" value="ECO:0000318"/>
    <property type="project" value="GO_Central"/>
</dbReference>
<dbReference type="Bgee" id="108706887">
    <property type="expression patterns" value="Expressed in zone of skin and 9 other cell types or tissues"/>
</dbReference>
<dbReference type="PRINTS" id="PR00318">
    <property type="entry name" value="GPROTEINA"/>
</dbReference>
<dbReference type="Proteomes" id="UP000186698">
    <property type="component" value="Chromosome 1S"/>
</dbReference>
<evidence type="ECO:0000256" key="6">
    <source>
        <dbReference type="PIRSR" id="PIRSR601019-1"/>
    </source>
</evidence>
<keyword evidence="4 6" id="KW-0342">GTP-binding</keyword>
<accession>A0A1L8HNI9</accession>
<dbReference type="InterPro" id="IPR001019">
    <property type="entry name" value="Gprotein_alpha_su"/>
</dbReference>
<dbReference type="FunFam" id="3.40.50.300:FF:000692">
    <property type="entry name" value="Guanine nucleotide-binding protein subunit alpha"/>
    <property type="match status" value="1"/>
</dbReference>
<dbReference type="GO" id="GO:0001508">
    <property type="term" value="P:action potential"/>
    <property type="evidence" value="ECO:0000318"/>
    <property type="project" value="GO_Central"/>
</dbReference>
<dbReference type="FunFam" id="1.10.400.10:FF:000021">
    <property type="entry name" value="Guanine nucleotide-binding protein (G protein), alpha 15 (Gq class)"/>
    <property type="match status" value="1"/>
</dbReference>
<dbReference type="InterPro" id="IPR011025">
    <property type="entry name" value="GproteinA_insert"/>
</dbReference>
<dbReference type="GeneID" id="108706887"/>
<dbReference type="GO" id="GO:0031683">
    <property type="term" value="F:G-protein beta/gamma-subunit complex binding"/>
    <property type="evidence" value="ECO:0000318"/>
    <property type="project" value="GO_Central"/>
</dbReference>
<name>A0A1L8HNI9_XENLA</name>
<dbReference type="PANTHER" id="PTHR10218">
    <property type="entry name" value="GTP-BINDING PROTEIN ALPHA SUBUNIT"/>
    <property type="match status" value="1"/>
</dbReference>
<evidence type="ECO:0000256" key="7">
    <source>
        <dbReference type="PIRSR" id="PIRSR601019-2"/>
    </source>
</evidence>
<dbReference type="GO" id="GO:0060158">
    <property type="term" value="P:phospholipase C-activating dopamine receptor signaling pathway"/>
    <property type="evidence" value="ECO:0000318"/>
    <property type="project" value="GO_Central"/>
</dbReference>
<dbReference type="RefSeq" id="XP_018099160.1">
    <property type="nucleotide sequence ID" value="XM_018243671.2"/>
</dbReference>
<keyword evidence="8" id="KW-1185">Reference proteome</keyword>
<evidence type="ECO:0000256" key="1">
    <source>
        <dbReference type="ARBA" id="ARBA00007976"/>
    </source>
</evidence>
<dbReference type="AGR" id="Xenbase:XB-GENE-17342104"/>
<feature type="binding site" evidence="6">
    <location>
        <begin position="208"/>
        <end position="212"/>
    </location>
    <ligand>
        <name>GTP</name>
        <dbReference type="ChEBI" id="CHEBI:37565"/>
    </ligand>
</feature>
<evidence type="ECO:0000256" key="2">
    <source>
        <dbReference type="ARBA" id="ARBA00022723"/>
    </source>
</evidence>
<dbReference type="PROSITE" id="PS51882">
    <property type="entry name" value="G_ALPHA"/>
    <property type="match status" value="1"/>
</dbReference>
<dbReference type="Xenbase" id="XB-GENE-17342104">
    <property type="gene designation" value="gna15.S"/>
</dbReference>
<protein>
    <submittedName>
        <fullName evidence="9">Guanine nucleotide-binding protein subunit alpha-11</fullName>
    </submittedName>
</protein>
<evidence type="ECO:0000313" key="9">
    <source>
        <dbReference type="RefSeq" id="XP_018099160.1"/>
    </source>
</evidence>